<dbReference type="AlphaFoldDB" id="A0A7Y0L7W9"/>
<dbReference type="Pfam" id="PF01022">
    <property type="entry name" value="HTH_5"/>
    <property type="match status" value="1"/>
</dbReference>
<comment type="caution">
    <text evidence="5">The sequence shown here is derived from an EMBL/GenBank/DDBJ whole genome shotgun (WGS) entry which is preliminary data.</text>
</comment>
<dbReference type="PROSITE" id="PS50987">
    <property type="entry name" value="HTH_ARSR_2"/>
    <property type="match status" value="1"/>
</dbReference>
<dbReference type="SUPFAM" id="SSF46785">
    <property type="entry name" value="Winged helix' DNA-binding domain"/>
    <property type="match status" value="1"/>
</dbReference>
<evidence type="ECO:0000313" key="6">
    <source>
        <dbReference type="Proteomes" id="UP000533476"/>
    </source>
</evidence>
<dbReference type="InterPro" id="IPR001845">
    <property type="entry name" value="HTH_ArsR_DNA-bd_dom"/>
</dbReference>
<keyword evidence="6" id="KW-1185">Reference proteome</keyword>
<dbReference type="CDD" id="cd00090">
    <property type="entry name" value="HTH_ARSR"/>
    <property type="match status" value="1"/>
</dbReference>
<keyword evidence="2" id="KW-0238">DNA-binding</keyword>
<dbReference type="Proteomes" id="UP000533476">
    <property type="component" value="Unassembled WGS sequence"/>
</dbReference>
<feature type="domain" description="HTH arsR-type" evidence="4">
    <location>
        <begin position="1"/>
        <end position="94"/>
    </location>
</feature>
<keyword evidence="1" id="KW-0805">Transcription regulation</keyword>
<dbReference type="InterPro" id="IPR011991">
    <property type="entry name" value="ArsR-like_HTH"/>
</dbReference>
<name>A0A7Y0L7W9_9FIRM</name>
<dbReference type="GO" id="GO:0003677">
    <property type="term" value="F:DNA binding"/>
    <property type="evidence" value="ECO:0007669"/>
    <property type="project" value="UniProtKB-KW"/>
</dbReference>
<dbReference type="InterPro" id="IPR036390">
    <property type="entry name" value="WH_DNA-bd_sf"/>
</dbReference>
<organism evidence="5 6">
    <name type="scientific">Sulfobacillus harzensis</name>
    <dbReference type="NCBI Taxonomy" id="2729629"/>
    <lineage>
        <taxon>Bacteria</taxon>
        <taxon>Bacillati</taxon>
        <taxon>Bacillota</taxon>
        <taxon>Clostridia</taxon>
        <taxon>Eubacteriales</taxon>
        <taxon>Clostridiales Family XVII. Incertae Sedis</taxon>
        <taxon>Sulfobacillus</taxon>
    </lineage>
</organism>
<dbReference type="RefSeq" id="WP_169102852.1">
    <property type="nucleotide sequence ID" value="NZ_JABBVZ010000131.1"/>
</dbReference>
<dbReference type="GO" id="GO:0003700">
    <property type="term" value="F:DNA-binding transcription factor activity"/>
    <property type="evidence" value="ECO:0007669"/>
    <property type="project" value="InterPro"/>
</dbReference>
<dbReference type="Gene3D" id="1.10.10.10">
    <property type="entry name" value="Winged helix-like DNA-binding domain superfamily/Winged helix DNA-binding domain"/>
    <property type="match status" value="1"/>
</dbReference>
<dbReference type="InterPro" id="IPR051081">
    <property type="entry name" value="HTH_MetalResp_TranReg"/>
</dbReference>
<dbReference type="SMART" id="SM00418">
    <property type="entry name" value="HTH_ARSR"/>
    <property type="match status" value="1"/>
</dbReference>
<dbReference type="PANTHER" id="PTHR33154:SF18">
    <property type="entry name" value="ARSENICAL RESISTANCE OPERON REPRESSOR"/>
    <property type="match status" value="1"/>
</dbReference>
<evidence type="ECO:0000256" key="1">
    <source>
        <dbReference type="ARBA" id="ARBA00023015"/>
    </source>
</evidence>
<accession>A0A7Y0L7W9</accession>
<dbReference type="PANTHER" id="PTHR33154">
    <property type="entry name" value="TRANSCRIPTIONAL REGULATOR, ARSR FAMILY"/>
    <property type="match status" value="1"/>
</dbReference>
<sequence>MYEEWAERWRALGDPTRLHILRLLSVRDACVCELVELLPISQSAVSQHLRKLKYAGFVRDYREKSWIFYALRADMPPAVTSVLQGLSIPEDEVTWLRSHQVGAACAIPVAAPVEDVVGASE</sequence>
<keyword evidence="3" id="KW-0804">Transcription</keyword>
<evidence type="ECO:0000259" key="4">
    <source>
        <dbReference type="PROSITE" id="PS50987"/>
    </source>
</evidence>
<reference evidence="5 6" key="1">
    <citation type="submission" date="2020-04" db="EMBL/GenBank/DDBJ databases">
        <authorList>
            <person name="Zhang R."/>
            <person name="Schippers A."/>
        </authorList>
    </citation>
    <scope>NUCLEOTIDE SEQUENCE [LARGE SCALE GENOMIC DNA]</scope>
    <source>
        <strain evidence="5 6">DSM 109850</strain>
    </source>
</reference>
<gene>
    <name evidence="5" type="ORF">HIJ39_20215</name>
</gene>
<dbReference type="InterPro" id="IPR036388">
    <property type="entry name" value="WH-like_DNA-bd_sf"/>
</dbReference>
<evidence type="ECO:0000313" key="5">
    <source>
        <dbReference type="EMBL" id="NMP24643.1"/>
    </source>
</evidence>
<dbReference type="PRINTS" id="PR00778">
    <property type="entry name" value="HTHARSR"/>
</dbReference>
<proteinExistence type="predicted"/>
<dbReference type="EMBL" id="JABBVZ010000131">
    <property type="protein sequence ID" value="NMP24643.1"/>
    <property type="molecule type" value="Genomic_DNA"/>
</dbReference>
<evidence type="ECO:0000256" key="2">
    <source>
        <dbReference type="ARBA" id="ARBA00023125"/>
    </source>
</evidence>
<evidence type="ECO:0000256" key="3">
    <source>
        <dbReference type="ARBA" id="ARBA00023163"/>
    </source>
</evidence>
<dbReference type="NCBIfam" id="NF033788">
    <property type="entry name" value="HTH_metalloreg"/>
    <property type="match status" value="1"/>
</dbReference>
<protein>
    <submittedName>
        <fullName evidence="5">Winged helix-turn-helix transcriptional regulator</fullName>
    </submittedName>
</protein>